<evidence type="ECO:0000313" key="2">
    <source>
        <dbReference type="Proteomes" id="UP000759443"/>
    </source>
</evidence>
<evidence type="ECO:0000313" key="1">
    <source>
        <dbReference type="EMBL" id="MBP1852616.1"/>
    </source>
</evidence>
<dbReference type="PANTHER" id="PTHR43544:SF12">
    <property type="entry name" value="NAD(P)-BINDING ROSSMANN-FOLD SUPERFAMILY PROTEIN"/>
    <property type="match status" value="1"/>
</dbReference>
<dbReference type="InterPro" id="IPR002347">
    <property type="entry name" value="SDR_fam"/>
</dbReference>
<keyword evidence="2" id="KW-1185">Reference proteome</keyword>
<dbReference type="InterPro" id="IPR051468">
    <property type="entry name" value="Fungal_SecMetab_SDRs"/>
</dbReference>
<dbReference type="InterPro" id="IPR036291">
    <property type="entry name" value="NAD(P)-bd_dom_sf"/>
</dbReference>
<name>A0ABS4E3U3_9HYPH</name>
<protein>
    <submittedName>
        <fullName evidence="1">NAD(P)-dependent dehydrogenase (Short-subunit alcohol dehydrogenase family)</fullName>
    </submittedName>
</protein>
<dbReference type="Pfam" id="PF00106">
    <property type="entry name" value="adh_short"/>
    <property type="match status" value="1"/>
</dbReference>
<proteinExistence type="predicted"/>
<comment type="caution">
    <text evidence="1">The sequence shown here is derived from an EMBL/GenBank/DDBJ whole genome shotgun (WGS) entry which is preliminary data.</text>
</comment>
<gene>
    <name evidence="1" type="ORF">J2Z17_004074</name>
</gene>
<sequence>MSYLHDAGNPVAWKEPLMVTRMSSLASPYTALVIGASGGIGAAFCERIEGDDACGRLLTLSRSMDGFDLCDEESVARAAGRIRGAVEHVDLLICATGALTIDGVGPEKTIRAIDQEAMRAQFDLNAIGPALVLKHFAGLLPRDRRAAIAFLSARVGSIGDNRLGGWISYRASKAALNQIVRTAAIEIGRSRPKALVIALHPGTVATGLSADYGAGHDRFSAPESAGKLLDVIDQRPASDSGAFLAYDGSRVDW</sequence>
<dbReference type="PANTHER" id="PTHR43544">
    <property type="entry name" value="SHORT-CHAIN DEHYDROGENASE/REDUCTASE"/>
    <property type="match status" value="1"/>
</dbReference>
<dbReference type="Gene3D" id="3.40.50.720">
    <property type="entry name" value="NAD(P)-binding Rossmann-like Domain"/>
    <property type="match status" value="1"/>
</dbReference>
<reference evidence="1 2" key="1">
    <citation type="submission" date="2021-03" db="EMBL/GenBank/DDBJ databases">
        <title>Genomic Encyclopedia of Type Strains, Phase IV (KMG-IV): sequencing the most valuable type-strain genomes for metagenomic binning, comparative biology and taxonomic classification.</title>
        <authorList>
            <person name="Goeker M."/>
        </authorList>
    </citation>
    <scope>NUCLEOTIDE SEQUENCE [LARGE SCALE GENOMIC DNA]</scope>
    <source>
        <strain evidence="1 2">DSM 21600</strain>
    </source>
</reference>
<organism evidence="1 2">
    <name type="scientific">Rhizobium halophytocola</name>
    <dbReference type="NCBI Taxonomy" id="735519"/>
    <lineage>
        <taxon>Bacteria</taxon>
        <taxon>Pseudomonadati</taxon>
        <taxon>Pseudomonadota</taxon>
        <taxon>Alphaproteobacteria</taxon>
        <taxon>Hyphomicrobiales</taxon>
        <taxon>Rhizobiaceae</taxon>
        <taxon>Rhizobium/Agrobacterium group</taxon>
        <taxon>Rhizobium</taxon>
    </lineage>
</organism>
<dbReference type="EMBL" id="JAGGJU010000012">
    <property type="protein sequence ID" value="MBP1852616.1"/>
    <property type="molecule type" value="Genomic_DNA"/>
</dbReference>
<dbReference type="PRINTS" id="PR00081">
    <property type="entry name" value="GDHRDH"/>
</dbReference>
<dbReference type="Proteomes" id="UP000759443">
    <property type="component" value="Unassembled WGS sequence"/>
</dbReference>
<dbReference type="SUPFAM" id="SSF51735">
    <property type="entry name" value="NAD(P)-binding Rossmann-fold domains"/>
    <property type="match status" value="1"/>
</dbReference>
<accession>A0ABS4E3U3</accession>